<accession>B1MTN4</accession>
<dbReference type="PANTHER" id="PTHR24211:SF35">
    <property type="entry name" value="PRICKLE-LIKE PROTEIN 4"/>
    <property type="match status" value="1"/>
</dbReference>
<feature type="domain" description="LIM zinc-binding" evidence="7">
    <location>
        <begin position="122"/>
        <end position="187"/>
    </location>
</feature>
<organism evidence="9">
    <name type="scientific">Plecturocebus moloch</name>
    <name type="common">Dusky titi monkey</name>
    <name type="synonym">Callicebus moloch</name>
    <dbReference type="NCBI Taxonomy" id="9523"/>
    <lineage>
        <taxon>Eukaryota</taxon>
        <taxon>Metazoa</taxon>
        <taxon>Chordata</taxon>
        <taxon>Craniata</taxon>
        <taxon>Vertebrata</taxon>
        <taxon>Euteleostomi</taxon>
        <taxon>Mammalia</taxon>
        <taxon>Eutheria</taxon>
        <taxon>Euarchontoglires</taxon>
        <taxon>Primates</taxon>
        <taxon>Haplorrhini</taxon>
        <taxon>Platyrrhini</taxon>
        <taxon>Pitheciidae</taxon>
        <taxon>Callicebinae</taxon>
        <taxon>Plecturocebus</taxon>
    </lineage>
</organism>
<feature type="domain" description="PET" evidence="8">
    <location>
        <begin position="12"/>
        <end position="121"/>
    </location>
</feature>
<gene>
    <name evidence="9" type="primary">PRICKLE4_1</name>
</gene>
<evidence type="ECO:0000256" key="3">
    <source>
        <dbReference type="ARBA" id="ARBA00022833"/>
    </source>
</evidence>
<dbReference type="CDD" id="cd09828">
    <property type="entry name" value="PET_OEBT"/>
    <property type="match status" value="1"/>
</dbReference>
<dbReference type="SMART" id="SM00132">
    <property type="entry name" value="LIM"/>
    <property type="match status" value="1"/>
</dbReference>
<keyword evidence="3 5" id="KW-0862">Zinc</keyword>
<keyword evidence="2" id="KW-0677">Repeat</keyword>
<keyword evidence="4 5" id="KW-0440">LIM domain</keyword>
<dbReference type="AlphaFoldDB" id="B1MTN4"/>
<dbReference type="CDD" id="cd09340">
    <property type="entry name" value="LIM1_Testin_like"/>
    <property type="match status" value="1"/>
</dbReference>
<reference evidence="9" key="1">
    <citation type="submission" date="2008-03" db="EMBL/GenBank/DDBJ databases">
        <title>NISC Comparative Sequencing Initiative.</title>
        <authorList>
            <person name="Antonellis A."/>
            <person name="Benjamin B."/>
            <person name="Blakesley R.W."/>
            <person name="Bouffard G.G."/>
            <person name="Brinkley C."/>
            <person name="Brooks S."/>
            <person name="Chu G."/>
            <person name="Chub I."/>
            <person name="Coleman H."/>
            <person name="Fuksenko T."/>
            <person name="Gestole M."/>
            <person name="Gregory M."/>
            <person name="Guan X."/>
            <person name="Gupta J."/>
            <person name="Gurson N."/>
            <person name="Han E."/>
            <person name="Han J."/>
            <person name="Hansen N."/>
            <person name="Hargrove A."/>
            <person name="Hines-Harris K."/>
            <person name="Ho S.-L."/>
            <person name="Hu P."/>
            <person name="Hunter G."/>
            <person name="Hurle B."/>
            <person name="Idol J.R."/>
            <person name="Johnson T."/>
            <person name="Knight E."/>
            <person name="Kwong P."/>
            <person name="Lee-Lin S.-Q."/>
            <person name="Legaspi R."/>
            <person name="Madden M."/>
            <person name="Maduro Q.L."/>
            <person name="Maduro V.B."/>
            <person name="Margulies E.H."/>
            <person name="Masiello C."/>
            <person name="Maskeri B."/>
            <person name="McDowell J."/>
            <person name="Merkulov G."/>
            <person name="Montemayor C."/>
            <person name="Mullikin J.C."/>
            <person name="Park M."/>
            <person name="Prasad A."/>
            <person name="Ramsahoye C."/>
            <person name="Reddix-Dugue N."/>
            <person name="Riebow N."/>
            <person name="Schandler K."/>
            <person name="Schueler M.G."/>
            <person name="Sison C."/>
            <person name="Smith L."/>
            <person name="Stantripop S."/>
            <person name="Thomas J.W."/>
            <person name="Thomas P.J."/>
            <person name="Tsipouri V."/>
            <person name="Young A."/>
            <person name="Green E.D."/>
        </authorList>
    </citation>
    <scope>NUCLEOTIDE SEQUENCE</scope>
</reference>
<dbReference type="PROSITE" id="PS51303">
    <property type="entry name" value="PET"/>
    <property type="match status" value="1"/>
</dbReference>
<dbReference type="PROSITE" id="PS50023">
    <property type="entry name" value="LIM_DOMAIN_2"/>
    <property type="match status" value="1"/>
</dbReference>
<dbReference type="Gene3D" id="2.10.110.10">
    <property type="entry name" value="Cysteine Rich Protein"/>
    <property type="match status" value="1"/>
</dbReference>
<evidence type="ECO:0000256" key="5">
    <source>
        <dbReference type="PROSITE-ProRule" id="PRU00125"/>
    </source>
</evidence>
<evidence type="ECO:0000259" key="7">
    <source>
        <dbReference type="PROSITE" id="PS50023"/>
    </source>
</evidence>
<dbReference type="GO" id="GO:0008270">
    <property type="term" value="F:zinc ion binding"/>
    <property type="evidence" value="ECO:0007669"/>
    <property type="project" value="InterPro"/>
</dbReference>
<evidence type="ECO:0000256" key="2">
    <source>
        <dbReference type="ARBA" id="ARBA00022737"/>
    </source>
</evidence>
<proteinExistence type="predicted"/>
<evidence type="ECO:0000313" key="9">
    <source>
        <dbReference type="EMBL" id="ACA64896.1"/>
    </source>
</evidence>
<dbReference type="InterPro" id="IPR001781">
    <property type="entry name" value="Znf_LIM"/>
</dbReference>
<dbReference type="InterPro" id="IPR047120">
    <property type="entry name" value="Pk/Esn/Tes"/>
</dbReference>
<evidence type="ECO:0000259" key="8">
    <source>
        <dbReference type="PROSITE" id="PS51303"/>
    </source>
</evidence>
<feature type="region of interest" description="Disordered" evidence="6">
    <location>
        <begin position="1"/>
        <end position="46"/>
    </location>
</feature>
<keyword evidence="1 5" id="KW-0479">Metal-binding</keyword>
<sequence length="275" mass="29728">MSVQNSGWPHQEDSPNPQEPGPPANSDSDSGYLPGEDPEDTSAQGPAVLSLGSLCLDTNQAPKWTGLQTLLQQLPPQDIDERYCLALGEEELAELRLFCARRKQEALGQGVARLLLPKLKGHTCEKCRELLKPGEYGVFAARAGDQRCWHQPCFACQACGQALINLIYFYHDGQLYCGRHHAELLRPRCPACDQVLPGGEELGVSPRSRVAGYKGTLSWATGSPSIREQGGLGTTLGLPSSLCSDLSSGHVGPHGLSRAPIAIRVPQMFLDSDFL</sequence>
<evidence type="ECO:0000256" key="1">
    <source>
        <dbReference type="ARBA" id="ARBA00022723"/>
    </source>
</evidence>
<dbReference type="PROSITE" id="PS00478">
    <property type="entry name" value="LIM_DOMAIN_1"/>
    <property type="match status" value="1"/>
</dbReference>
<evidence type="ECO:0000256" key="4">
    <source>
        <dbReference type="ARBA" id="ARBA00023038"/>
    </source>
</evidence>
<dbReference type="Pfam" id="PF06297">
    <property type="entry name" value="PET"/>
    <property type="match status" value="1"/>
</dbReference>
<name>B1MTN4_PLEMO</name>
<dbReference type="PANTHER" id="PTHR24211">
    <property type="entry name" value="LIM DOMAIN-CONTAINING PROTEIN"/>
    <property type="match status" value="1"/>
</dbReference>
<dbReference type="SUPFAM" id="SSF57716">
    <property type="entry name" value="Glucocorticoid receptor-like (DNA-binding domain)"/>
    <property type="match status" value="1"/>
</dbReference>
<evidence type="ECO:0000256" key="6">
    <source>
        <dbReference type="SAM" id="MobiDB-lite"/>
    </source>
</evidence>
<dbReference type="InterPro" id="IPR010442">
    <property type="entry name" value="PET_domain"/>
</dbReference>
<dbReference type="FunFam" id="2.10.110.10:FF:000093">
    <property type="entry name" value="prickle-like protein 4 isoform X3"/>
    <property type="match status" value="1"/>
</dbReference>
<dbReference type="Pfam" id="PF00412">
    <property type="entry name" value="LIM"/>
    <property type="match status" value="1"/>
</dbReference>
<dbReference type="EMBL" id="DP000643">
    <property type="protein sequence ID" value="ACA64896.1"/>
    <property type="molecule type" value="Genomic_DNA"/>
</dbReference>
<protein>
    <submittedName>
        <fullName evidence="9">Over-expressed breast tumor protein (Predicted)</fullName>
    </submittedName>
</protein>